<sequence length="77" mass="9086">MQKLFQTNRHIMEKLLLNFPSAQTIITLKRVYKRVQTLQIPQIPSPFHQILKQLSNATMLRQEYHQPSIFPSHSATE</sequence>
<organism evidence="1 2">
    <name type="scientific">Falsiporphyromonas endometrii</name>
    <dbReference type="NCBI Taxonomy" id="1387297"/>
    <lineage>
        <taxon>Bacteria</taxon>
        <taxon>Pseudomonadati</taxon>
        <taxon>Bacteroidota</taxon>
        <taxon>Bacteroidia</taxon>
        <taxon>Bacteroidales</taxon>
        <taxon>Porphyromonadaceae</taxon>
        <taxon>Falsiporphyromonas</taxon>
    </lineage>
</organism>
<dbReference type="Proteomes" id="UP001596020">
    <property type="component" value="Unassembled WGS sequence"/>
</dbReference>
<gene>
    <name evidence="1" type="ORF">ACFO3G_02040</name>
</gene>
<dbReference type="EMBL" id="JBHSGO010000039">
    <property type="protein sequence ID" value="MFC4665398.1"/>
    <property type="molecule type" value="Genomic_DNA"/>
</dbReference>
<evidence type="ECO:0000313" key="1">
    <source>
        <dbReference type="EMBL" id="MFC4665398.1"/>
    </source>
</evidence>
<reference evidence="2" key="1">
    <citation type="journal article" date="2019" name="Int. J. Syst. Evol. Microbiol.">
        <title>The Global Catalogue of Microorganisms (GCM) 10K type strain sequencing project: providing services to taxonomists for standard genome sequencing and annotation.</title>
        <authorList>
            <consortium name="The Broad Institute Genomics Platform"/>
            <consortium name="The Broad Institute Genome Sequencing Center for Infectious Disease"/>
            <person name="Wu L."/>
            <person name="Ma J."/>
        </authorList>
    </citation>
    <scope>NUCLEOTIDE SEQUENCE [LARGE SCALE GENOMIC DNA]</scope>
    <source>
        <strain evidence="2">CGMCC 4.7357</strain>
    </source>
</reference>
<protein>
    <submittedName>
        <fullName evidence="1">Uncharacterized protein</fullName>
    </submittedName>
</protein>
<comment type="caution">
    <text evidence="1">The sequence shown here is derived from an EMBL/GenBank/DDBJ whole genome shotgun (WGS) entry which is preliminary data.</text>
</comment>
<evidence type="ECO:0000313" key="2">
    <source>
        <dbReference type="Proteomes" id="UP001596020"/>
    </source>
</evidence>
<accession>A0ABV9K5X9</accession>
<dbReference type="RefSeq" id="WP_380077493.1">
    <property type="nucleotide sequence ID" value="NZ_JBHSGO010000039.1"/>
</dbReference>
<proteinExistence type="predicted"/>
<keyword evidence="2" id="KW-1185">Reference proteome</keyword>
<name>A0ABV9K5X9_9PORP</name>